<protein>
    <submittedName>
        <fullName evidence="2">Uncharacterized protein</fullName>
    </submittedName>
</protein>
<dbReference type="AlphaFoldDB" id="A0A1X7TGN9"/>
<sequence>MYLVLMRIARIDRPERFISVSSYPIKAIEFVSLSDHIDQLIIPPPSPQAIQPSTSQTKRTSSPKSSSPTPTTSSSSSNPIATTPAAAGLVFISLKNSLTVHICSFNGAVMETVHTVDCSSYVTSALRYYDPIIKNHKCTNPYITLLTCTQSQLLIGTSTGVLLHYR</sequence>
<name>A0A1X7TGN9_AMPQE</name>
<proteinExistence type="predicted"/>
<dbReference type="EnsemblMetazoa" id="Aqu2.1.13617_001">
    <property type="protein sequence ID" value="Aqu2.1.13617_001"/>
    <property type="gene ID" value="Aqu2.1.13617"/>
</dbReference>
<evidence type="ECO:0000256" key="1">
    <source>
        <dbReference type="SAM" id="MobiDB-lite"/>
    </source>
</evidence>
<feature type="region of interest" description="Disordered" evidence="1">
    <location>
        <begin position="44"/>
        <end position="79"/>
    </location>
</feature>
<organism evidence="2">
    <name type="scientific">Amphimedon queenslandica</name>
    <name type="common">Sponge</name>
    <dbReference type="NCBI Taxonomy" id="400682"/>
    <lineage>
        <taxon>Eukaryota</taxon>
        <taxon>Metazoa</taxon>
        <taxon>Porifera</taxon>
        <taxon>Demospongiae</taxon>
        <taxon>Heteroscleromorpha</taxon>
        <taxon>Haplosclerida</taxon>
        <taxon>Niphatidae</taxon>
        <taxon>Amphimedon</taxon>
    </lineage>
</organism>
<accession>A0A1X7TGN9</accession>
<dbReference type="OrthoDB" id="4066896at2759"/>
<dbReference type="InParanoid" id="A0A1X7TGN9"/>
<feature type="compositionally biased region" description="Low complexity" evidence="1">
    <location>
        <begin position="48"/>
        <end position="79"/>
    </location>
</feature>
<evidence type="ECO:0000313" key="2">
    <source>
        <dbReference type="EnsemblMetazoa" id="Aqu2.1.13617_001"/>
    </source>
</evidence>
<reference evidence="2" key="1">
    <citation type="submission" date="2017-05" db="UniProtKB">
        <authorList>
            <consortium name="EnsemblMetazoa"/>
        </authorList>
    </citation>
    <scope>IDENTIFICATION</scope>
</reference>